<feature type="domain" description="HTH rpiR-type" evidence="4">
    <location>
        <begin position="9"/>
        <end position="85"/>
    </location>
</feature>
<evidence type="ECO:0000313" key="9">
    <source>
        <dbReference type="Proteomes" id="UP000095765"/>
    </source>
</evidence>
<evidence type="ECO:0000256" key="1">
    <source>
        <dbReference type="ARBA" id="ARBA00023015"/>
    </source>
</evidence>
<dbReference type="PANTHER" id="PTHR30514">
    <property type="entry name" value="GLUCOKINASE"/>
    <property type="match status" value="1"/>
</dbReference>
<name>A0A174RPH3_9FIRM</name>
<dbReference type="EMBL" id="CZBE01000015">
    <property type="protein sequence ID" value="CUP87392.1"/>
    <property type="molecule type" value="Genomic_DNA"/>
</dbReference>
<keyword evidence="2" id="KW-0238">DNA-binding</keyword>
<dbReference type="Pfam" id="PF01380">
    <property type="entry name" value="SIS"/>
    <property type="match status" value="1"/>
</dbReference>
<dbReference type="Gene3D" id="1.10.10.10">
    <property type="entry name" value="Winged helix-like DNA-binding domain superfamily/Winged helix DNA-binding domain"/>
    <property type="match status" value="1"/>
</dbReference>
<dbReference type="Gene3D" id="3.40.50.10490">
    <property type="entry name" value="Glucose-6-phosphate isomerase like protein, domain 1"/>
    <property type="match status" value="1"/>
</dbReference>
<dbReference type="CDD" id="cd05013">
    <property type="entry name" value="SIS_RpiR"/>
    <property type="match status" value="1"/>
</dbReference>
<accession>A0A174RPH3</accession>
<dbReference type="EMBL" id="QVME01000002">
    <property type="protein sequence ID" value="RGE69029.1"/>
    <property type="molecule type" value="Genomic_DNA"/>
</dbReference>
<dbReference type="PROSITE" id="PS51464">
    <property type="entry name" value="SIS"/>
    <property type="match status" value="1"/>
</dbReference>
<dbReference type="GO" id="GO:0097367">
    <property type="term" value="F:carbohydrate derivative binding"/>
    <property type="evidence" value="ECO:0007669"/>
    <property type="project" value="InterPro"/>
</dbReference>
<protein>
    <submittedName>
        <fullName evidence="7">MurR/RpiR family transcriptional regulator</fullName>
    </submittedName>
    <submittedName>
        <fullName evidence="6">Uncharacterized HTH-type transcriptional regulator ybbH</fullName>
    </submittedName>
</protein>
<dbReference type="GeneID" id="72464087"/>
<reference evidence="8 11" key="4">
    <citation type="submission" date="2018-08" db="EMBL/GenBank/DDBJ databases">
        <title>A genome reference for cultivated species of the human gut microbiota.</title>
        <authorList>
            <person name="Zou Y."/>
            <person name="Xue W."/>
            <person name="Luo G."/>
        </authorList>
    </citation>
    <scope>NUCLEOTIDE SEQUENCE [LARGE SCALE GENOMIC DNA]</scope>
    <source>
        <strain evidence="8 11">TF05-12AC</strain>
    </source>
</reference>
<sequence length="296" mass="32183">MPQAMDHFDILKTKLQLILPSLPRSEKAAATYLVENLHRIGSLNLNTISAETNSSGATIIRLCKHMGYRGFLDFRNSVRMAEYPPYDGGDAVPAEHASIRELMCAVIDKNNETVHNTLALISDQYEPAALALREANIITMFGNGDAIIPCQLIGMKFMKVGKACVVLNDQDMQMFCASSIRSGDVALAVSHTGRSKSVVEAMRIAYERGAITIGVTASAKSPLLKHCSYALFTGTVDETDTGDIISRRIAEQTILETLYLRAVDDAGKDLEEVKKQGAKVIAQMTKLSDEDGGAKV</sequence>
<dbReference type="InterPro" id="IPR009057">
    <property type="entry name" value="Homeodomain-like_sf"/>
</dbReference>
<dbReference type="InterPro" id="IPR036388">
    <property type="entry name" value="WH-like_DNA-bd_sf"/>
</dbReference>
<keyword evidence="3" id="KW-0804">Transcription</keyword>
<evidence type="ECO:0000259" key="5">
    <source>
        <dbReference type="PROSITE" id="PS51464"/>
    </source>
</evidence>
<dbReference type="SUPFAM" id="SSF46689">
    <property type="entry name" value="Homeodomain-like"/>
    <property type="match status" value="1"/>
</dbReference>
<dbReference type="GO" id="GO:0003700">
    <property type="term" value="F:DNA-binding transcription factor activity"/>
    <property type="evidence" value="ECO:0007669"/>
    <property type="project" value="InterPro"/>
</dbReference>
<feature type="domain" description="SIS" evidence="5">
    <location>
        <begin position="128"/>
        <end position="268"/>
    </location>
</feature>
<dbReference type="GO" id="GO:0003677">
    <property type="term" value="F:DNA binding"/>
    <property type="evidence" value="ECO:0007669"/>
    <property type="project" value="UniProtKB-KW"/>
</dbReference>
<evidence type="ECO:0000256" key="2">
    <source>
        <dbReference type="ARBA" id="ARBA00023125"/>
    </source>
</evidence>
<dbReference type="Pfam" id="PF01418">
    <property type="entry name" value="HTH_6"/>
    <property type="match status" value="1"/>
</dbReference>
<dbReference type="InterPro" id="IPR035472">
    <property type="entry name" value="RpiR-like_SIS"/>
</dbReference>
<evidence type="ECO:0000313" key="8">
    <source>
        <dbReference type="EMBL" id="RGE69029.1"/>
    </source>
</evidence>
<reference evidence="7" key="3">
    <citation type="journal article" date="2018" name="BMC Genomics">
        <title>Whole genome sequencing and function prediction of 133 gut anaerobes isolated from chicken caecum in pure cultures.</title>
        <authorList>
            <person name="Medvecky M."/>
            <person name="Cejkova D."/>
            <person name="Polansky O."/>
            <person name="Karasova D."/>
            <person name="Kubasova T."/>
            <person name="Cizek A."/>
            <person name="Rychlik I."/>
        </authorList>
    </citation>
    <scope>NUCLEOTIDE SEQUENCE</scope>
    <source>
        <strain evidence="7">An175</strain>
    </source>
</reference>
<reference evidence="10" key="2">
    <citation type="submission" date="2017-04" db="EMBL/GenBank/DDBJ databases">
        <title>Function of individual gut microbiota members based on whole genome sequencing of pure cultures obtained from chicken caecum.</title>
        <authorList>
            <person name="Medvecky M."/>
            <person name="Cejkova D."/>
            <person name="Polansky O."/>
            <person name="Karasova D."/>
            <person name="Kubasova T."/>
            <person name="Cizek A."/>
            <person name="Rychlik I."/>
        </authorList>
    </citation>
    <scope>NUCLEOTIDE SEQUENCE [LARGE SCALE GENOMIC DNA]</scope>
    <source>
        <strain evidence="10">An175</strain>
    </source>
</reference>
<dbReference type="PROSITE" id="PS51071">
    <property type="entry name" value="HTH_RPIR"/>
    <property type="match status" value="1"/>
</dbReference>
<evidence type="ECO:0000313" key="11">
    <source>
        <dbReference type="Proteomes" id="UP000260828"/>
    </source>
</evidence>
<dbReference type="Proteomes" id="UP000196386">
    <property type="component" value="Unassembled WGS sequence"/>
</dbReference>
<evidence type="ECO:0000313" key="7">
    <source>
        <dbReference type="EMBL" id="OUP68706.1"/>
    </source>
</evidence>
<dbReference type="OrthoDB" id="2930at2"/>
<evidence type="ECO:0000313" key="10">
    <source>
        <dbReference type="Proteomes" id="UP000196386"/>
    </source>
</evidence>
<dbReference type="InterPro" id="IPR000281">
    <property type="entry name" value="HTH_RpiR"/>
</dbReference>
<reference evidence="6 9" key="1">
    <citation type="submission" date="2015-09" db="EMBL/GenBank/DDBJ databases">
        <authorList>
            <consortium name="Pathogen Informatics"/>
        </authorList>
    </citation>
    <scope>NUCLEOTIDE SEQUENCE [LARGE SCALE GENOMIC DNA]</scope>
    <source>
        <strain evidence="6 9">2789STDY5834939</strain>
    </source>
</reference>
<proteinExistence type="predicted"/>
<dbReference type="InterPro" id="IPR047640">
    <property type="entry name" value="RpiR-like"/>
</dbReference>
<organism evidence="6 9">
    <name type="scientific">Anaerotruncus colihominis</name>
    <dbReference type="NCBI Taxonomy" id="169435"/>
    <lineage>
        <taxon>Bacteria</taxon>
        <taxon>Bacillati</taxon>
        <taxon>Bacillota</taxon>
        <taxon>Clostridia</taxon>
        <taxon>Eubacteriales</taxon>
        <taxon>Oscillospiraceae</taxon>
        <taxon>Anaerotruncus</taxon>
    </lineage>
</organism>
<dbReference type="InterPro" id="IPR001347">
    <property type="entry name" value="SIS_dom"/>
</dbReference>
<dbReference type="Proteomes" id="UP000095765">
    <property type="component" value="Unassembled WGS sequence"/>
</dbReference>
<keyword evidence="1" id="KW-0805">Transcription regulation</keyword>
<dbReference type="SUPFAM" id="SSF53697">
    <property type="entry name" value="SIS domain"/>
    <property type="match status" value="1"/>
</dbReference>
<dbReference type="GO" id="GO:1901135">
    <property type="term" value="P:carbohydrate derivative metabolic process"/>
    <property type="evidence" value="ECO:0007669"/>
    <property type="project" value="InterPro"/>
</dbReference>
<dbReference type="PANTHER" id="PTHR30514:SF1">
    <property type="entry name" value="HTH-TYPE TRANSCRIPTIONAL REGULATOR HEXR-RELATED"/>
    <property type="match status" value="1"/>
</dbReference>
<dbReference type="AlphaFoldDB" id="A0A174RPH3"/>
<dbReference type="InterPro" id="IPR046348">
    <property type="entry name" value="SIS_dom_sf"/>
</dbReference>
<evidence type="ECO:0000259" key="4">
    <source>
        <dbReference type="PROSITE" id="PS51071"/>
    </source>
</evidence>
<evidence type="ECO:0000256" key="3">
    <source>
        <dbReference type="ARBA" id="ARBA00023163"/>
    </source>
</evidence>
<gene>
    <name evidence="6" type="primary">ybbH_2</name>
    <name evidence="7" type="ORF">B5F11_12295</name>
    <name evidence="8" type="ORF">DXC40_07015</name>
    <name evidence="6" type="ORF">ERS852551_02226</name>
</gene>
<dbReference type="EMBL" id="NFKP01000015">
    <property type="protein sequence ID" value="OUP68706.1"/>
    <property type="molecule type" value="Genomic_DNA"/>
</dbReference>
<dbReference type="Proteomes" id="UP000260828">
    <property type="component" value="Unassembled WGS sequence"/>
</dbReference>
<evidence type="ECO:0000313" key="6">
    <source>
        <dbReference type="EMBL" id="CUP87392.1"/>
    </source>
</evidence>
<dbReference type="RefSeq" id="WP_006876671.1">
    <property type="nucleotide sequence ID" value="NZ_CABIWA010000005.1"/>
</dbReference>